<comment type="similarity">
    <text evidence="1">Belongs to the LovG family.</text>
</comment>
<dbReference type="GeneID" id="43673680"/>
<dbReference type="Pfam" id="PF03959">
    <property type="entry name" value="FSH1"/>
    <property type="match status" value="1"/>
</dbReference>
<dbReference type="Gene3D" id="3.40.50.1820">
    <property type="entry name" value="alpha/beta hydrolase"/>
    <property type="match status" value="1"/>
</dbReference>
<proteinExistence type="inferred from homology"/>
<dbReference type="EMBL" id="ML736751">
    <property type="protein sequence ID" value="KAE8406923.1"/>
    <property type="molecule type" value="Genomic_DNA"/>
</dbReference>
<protein>
    <submittedName>
        <fullName evidence="4">Serine hydrolase FSH</fullName>
    </submittedName>
</protein>
<accession>A0A5N7DLQ4</accession>
<keyword evidence="2 4" id="KW-0378">Hydrolase</keyword>
<evidence type="ECO:0000256" key="1">
    <source>
        <dbReference type="ARBA" id="ARBA00005863"/>
    </source>
</evidence>
<organism evidence="4 5">
    <name type="scientific">Aspergillus pseudonomiae</name>
    <dbReference type="NCBI Taxonomy" id="1506151"/>
    <lineage>
        <taxon>Eukaryota</taxon>
        <taxon>Fungi</taxon>
        <taxon>Dikarya</taxon>
        <taxon>Ascomycota</taxon>
        <taxon>Pezizomycotina</taxon>
        <taxon>Eurotiomycetes</taxon>
        <taxon>Eurotiomycetidae</taxon>
        <taxon>Eurotiales</taxon>
        <taxon>Aspergillaceae</taxon>
        <taxon>Aspergillus</taxon>
        <taxon>Aspergillus subgen. Circumdati</taxon>
    </lineage>
</organism>
<dbReference type="InterPro" id="IPR005645">
    <property type="entry name" value="FSH-like_dom"/>
</dbReference>
<dbReference type="InterPro" id="IPR050593">
    <property type="entry name" value="LovG"/>
</dbReference>
<dbReference type="FunFam" id="3.40.50.1820:FF:000296">
    <property type="entry name" value="Probable esterase afoC"/>
    <property type="match status" value="1"/>
</dbReference>
<evidence type="ECO:0000256" key="2">
    <source>
        <dbReference type="ARBA" id="ARBA00022801"/>
    </source>
</evidence>
<dbReference type="GO" id="GO:0005737">
    <property type="term" value="C:cytoplasm"/>
    <property type="evidence" value="ECO:0007669"/>
    <property type="project" value="TreeGrafter"/>
</dbReference>
<dbReference type="Proteomes" id="UP000325579">
    <property type="component" value="Unassembled WGS sequence"/>
</dbReference>
<reference evidence="4 5" key="1">
    <citation type="submission" date="2019-04" db="EMBL/GenBank/DDBJ databases">
        <authorList>
            <consortium name="DOE Joint Genome Institute"/>
            <person name="Mondo S."/>
            <person name="Kjaerbolling I."/>
            <person name="Vesth T."/>
            <person name="Frisvad J.C."/>
            <person name="Nybo J.L."/>
            <person name="Theobald S."/>
            <person name="Kildgaard S."/>
            <person name="Isbrandt T."/>
            <person name="Kuo A."/>
            <person name="Sato A."/>
            <person name="Lyhne E.K."/>
            <person name="Kogle M.E."/>
            <person name="Wiebenga A."/>
            <person name="Kun R.S."/>
            <person name="Lubbers R.J."/>
            <person name="Makela M.R."/>
            <person name="Barry K."/>
            <person name="Chovatia M."/>
            <person name="Clum A."/>
            <person name="Daum C."/>
            <person name="Haridas S."/>
            <person name="He G."/>
            <person name="LaButti K."/>
            <person name="Lipzen A."/>
            <person name="Riley R."/>
            <person name="Salamov A."/>
            <person name="Simmons B.A."/>
            <person name="Magnuson J.K."/>
            <person name="Henrissat B."/>
            <person name="Mortensen U.H."/>
            <person name="Larsen T.O."/>
            <person name="Devries R.P."/>
            <person name="Grigoriev I.V."/>
            <person name="Machida M."/>
            <person name="Baker S.E."/>
            <person name="Andersen M.R."/>
            <person name="Cantor M.N."/>
            <person name="Hua S.X."/>
        </authorList>
    </citation>
    <scope>NUCLEOTIDE SEQUENCE [LARGE SCALE GENOMIC DNA]</scope>
    <source>
        <strain evidence="4 5">CBS 119388</strain>
    </source>
</reference>
<dbReference type="GO" id="GO:0016787">
    <property type="term" value="F:hydrolase activity"/>
    <property type="evidence" value="ECO:0007669"/>
    <property type="project" value="UniProtKB-KW"/>
</dbReference>
<keyword evidence="5" id="KW-1185">Reference proteome</keyword>
<dbReference type="GO" id="GO:0005634">
    <property type="term" value="C:nucleus"/>
    <property type="evidence" value="ECO:0007669"/>
    <property type="project" value="TreeGrafter"/>
</dbReference>
<evidence type="ECO:0000313" key="5">
    <source>
        <dbReference type="Proteomes" id="UP000325579"/>
    </source>
</evidence>
<accession>A0A5N6I9E5</accession>
<dbReference type="AlphaFoldDB" id="A0A5N6I9E5"/>
<evidence type="ECO:0000259" key="3">
    <source>
        <dbReference type="Pfam" id="PF03959"/>
    </source>
</evidence>
<feature type="domain" description="Serine hydrolase" evidence="3">
    <location>
        <begin position="13"/>
        <end position="242"/>
    </location>
</feature>
<dbReference type="PANTHER" id="PTHR48070">
    <property type="entry name" value="ESTERASE OVCA2"/>
    <property type="match status" value="1"/>
</dbReference>
<dbReference type="InterPro" id="IPR029058">
    <property type="entry name" value="AB_hydrolase_fold"/>
</dbReference>
<evidence type="ECO:0000313" key="4">
    <source>
        <dbReference type="EMBL" id="KAE8406923.1"/>
    </source>
</evidence>
<dbReference type="PANTHER" id="PTHR48070:SF3">
    <property type="entry name" value="ESTERASE DBAE-RELATED"/>
    <property type="match status" value="1"/>
</dbReference>
<sequence>MIVPTIDSTLHLPRILCLHGGGTNARIFRMQCRVLERLLRPHFRLVFAEAPLPARPGPDVTSVYKDYGPFKAWLRVRPEDPAEDAHDIVRKIEDSIVAARRADDCQGATGDWVGLLGFSQGAHLAAGILATQQELRRRNELDETWPVFRFAVLLAGRGPLRWLRPDLPMPRGFVDAAQCTTGGEPLVSMDLLQDTRLQIPTVHVHGLTDPGLELHRRLLYQYCDSRTATLVEWSGNHRVPIKFRDAASVVEQILCVAQQTGVLGRNL</sequence>
<dbReference type="RefSeq" id="XP_031944242.1">
    <property type="nucleotide sequence ID" value="XM_032088989.1"/>
</dbReference>
<name>A0A5N6I9E5_9EURO</name>
<dbReference type="OrthoDB" id="414698at2759"/>
<dbReference type="SUPFAM" id="SSF53474">
    <property type="entry name" value="alpha/beta-Hydrolases"/>
    <property type="match status" value="1"/>
</dbReference>
<dbReference type="GO" id="GO:0044550">
    <property type="term" value="P:secondary metabolite biosynthetic process"/>
    <property type="evidence" value="ECO:0007669"/>
    <property type="project" value="TreeGrafter"/>
</dbReference>
<gene>
    <name evidence="4" type="ORF">BDV37DRAFT_291614</name>
</gene>